<organism evidence="2 3">
    <name type="scientific">Pestalotiopsis fici (strain W106-1 / CGMCC3.15140)</name>
    <dbReference type="NCBI Taxonomy" id="1229662"/>
    <lineage>
        <taxon>Eukaryota</taxon>
        <taxon>Fungi</taxon>
        <taxon>Dikarya</taxon>
        <taxon>Ascomycota</taxon>
        <taxon>Pezizomycotina</taxon>
        <taxon>Sordariomycetes</taxon>
        <taxon>Xylariomycetidae</taxon>
        <taxon>Amphisphaeriales</taxon>
        <taxon>Sporocadaceae</taxon>
        <taxon>Pestalotiopsis</taxon>
    </lineage>
</organism>
<feature type="domain" description="Heterokaryon incompatibility" evidence="1">
    <location>
        <begin position="181"/>
        <end position="335"/>
    </location>
</feature>
<dbReference type="STRING" id="1229662.W3X8D6"/>
<dbReference type="GeneID" id="19271466"/>
<gene>
    <name evidence="2" type="ORF">PFICI_06453</name>
</gene>
<dbReference type="OMA" id="HANEAFP"/>
<name>W3X8D6_PESFW</name>
<dbReference type="AlphaFoldDB" id="W3X8D6"/>
<sequence length="660" mass="75628">MSVPVASLCDHCRKIFQHPISVDEEKVLLRSEDVLTISSRLWCRLCAIIDTKLISRHFDQEWQIYYEVWDLESGLSLRLSAHSATTVHGSCIDLNLRDPDKLDGIKCEESIPDTTKAASSFQFCVDQLQNCLKNHAACRTKTISRHLADDPPSRLLYVAGPDRDKVYLRTTDDLRSDSIAYLTLSHCWGKSNVPLLNKSTFDGLTDGIAATSLPKTFRDAVQITRDLGFEYLWIDSLCIFQDSRDDWNHESSKMCEVYANAVCNISATGAADSTEGLFFTHRQEVDCSFLVDVHWPTNTVEKSRQLKRYLVLSSTQWEDSVEKQKLNTRAWVMQERVLSKRVISFARDQLFWECLDVHANEAFPNGTPKSVYGEQVYWMYNKFKMKDLLYDLMPNPCESGVARPRSWKSELWHRHMFNNWRTFLISYTRCGLTKPADKLVALRGVAEGFARCMQLNLQEDFVAGLWLPQLGWELCWFVHFDRNPTKPVQWRAPSWSWASIDSQIHPGSIRHHRRCRNIVEEFSLVRIERRLDWSGEMAAVALHLKGKLIPATCTIREPYGDQDGRVRGKCLSIDCENGQSICWRDDADAYICIDTKLRADDGDSGNVHVGNSLMEALVVVPHDTAEGEFVRIGLLSIDNEYVDCYLGLSQLFVERDIVLV</sequence>
<reference evidence="3" key="1">
    <citation type="journal article" date="2015" name="BMC Genomics">
        <title>Genomic and transcriptomic analysis of the endophytic fungus Pestalotiopsis fici reveals its lifestyle and high potential for synthesis of natural products.</title>
        <authorList>
            <person name="Wang X."/>
            <person name="Zhang X."/>
            <person name="Liu L."/>
            <person name="Xiang M."/>
            <person name="Wang W."/>
            <person name="Sun X."/>
            <person name="Che Y."/>
            <person name="Guo L."/>
            <person name="Liu G."/>
            <person name="Guo L."/>
            <person name="Wang C."/>
            <person name="Yin W.B."/>
            <person name="Stadler M."/>
            <person name="Zhang X."/>
            <person name="Liu X."/>
        </authorList>
    </citation>
    <scope>NUCLEOTIDE SEQUENCE [LARGE SCALE GENOMIC DNA]</scope>
    <source>
        <strain evidence="3">W106-1 / CGMCC3.15140</strain>
    </source>
</reference>
<evidence type="ECO:0000313" key="2">
    <source>
        <dbReference type="EMBL" id="ETS81451.1"/>
    </source>
</evidence>
<dbReference type="OrthoDB" id="5362512at2759"/>
<dbReference type="KEGG" id="pfy:PFICI_06453"/>
<keyword evidence="3" id="KW-1185">Reference proteome</keyword>
<evidence type="ECO:0000313" key="3">
    <source>
        <dbReference type="Proteomes" id="UP000030651"/>
    </source>
</evidence>
<dbReference type="RefSeq" id="XP_007833225.1">
    <property type="nucleotide sequence ID" value="XM_007835034.1"/>
</dbReference>
<protein>
    <recommendedName>
        <fullName evidence="1">Heterokaryon incompatibility domain-containing protein</fullName>
    </recommendedName>
</protein>
<proteinExistence type="predicted"/>
<dbReference type="HOGENOM" id="CLU_002639_5_3_1"/>
<dbReference type="EMBL" id="KI912112">
    <property type="protein sequence ID" value="ETS81451.1"/>
    <property type="molecule type" value="Genomic_DNA"/>
</dbReference>
<accession>W3X8D6</accession>
<evidence type="ECO:0000259" key="1">
    <source>
        <dbReference type="Pfam" id="PF06985"/>
    </source>
</evidence>
<dbReference type="InterPro" id="IPR010730">
    <property type="entry name" value="HET"/>
</dbReference>
<dbReference type="Proteomes" id="UP000030651">
    <property type="component" value="Unassembled WGS sequence"/>
</dbReference>
<dbReference type="Pfam" id="PF06985">
    <property type="entry name" value="HET"/>
    <property type="match status" value="1"/>
</dbReference>
<dbReference type="eggNOG" id="ENOG502S8TM">
    <property type="taxonomic scope" value="Eukaryota"/>
</dbReference>
<dbReference type="PANTHER" id="PTHR33112:SF10">
    <property type="entry name" value="TOL"/>
    <property type="match status" value="1"/>
</dbReference>
<dbReference type="InParanoid" id="W3X8D6"/>
<dbReference type="PANTHER" id="PTHR33112">
    <property type="entry name" value="DOMAIN PROTEIN, PUTATIVE-RELATED"/>
    <property type="match status" value="1"/>
</dbReference>